<gene>
    <name evidence="1" type="ORF">DDZ13_02355</name>
</gene>
<sequence>MAMEAVSVRIEKTEIEEIDRLAYSMEVDRTTIIRRLISVGVEGLLHYEKSAASADWPRKGRLKMRVTVKQ</sequence>
<dbReference type="GO" id="GO:0006355">
    <property type="term" value="P:regulation of DNA-templated transcription"/>
    <property type="evidence" value="ECO:0007669"/>
    <property type="project" value="InterPro"/>
</dbReference>
<evidence type="ECO:0000313" key="1">
    <source>
        <dbReference type="EMBL" id="PXA05732.1"/>
    </source>
</evidence>
<protein>
    <submittedName>
        <fullName evidence="1">Uncharacterized protein</fullName>
    </submittedName>
</protein>
<comment type="caution">
    <text evidence="1">The sequence shown here is derived from an EMBL/GenBank/DDBJ whole genome shotgun (WGS) entry which is preliminary data.</text>
</comment>
<reference evidence="1 2" key="1">
    <citation type="submission" date="2018-05" db="EMBL/GenBank/DDBJ databases">
        <title>Coraliomargarita sinensis sp. nov., isolated from a marine solar saltern.</title>
        <authorList>
            <person name="Zhou L.Y."/>
        </authorList>
    </citation>
    <scope>NUCLEOTIDE SEQUENCE [LARGE SCALE GENOMIC DNA]</scope>
    <source>
        <strain evidence="1 2">WN38</strain>
    </source>
</reference>
<organism evidence="1 2">
    <name type="scientific">Coraliomargarita sinensis</name>
    <dbReference type="NCBI Taxonomy" id="2174842"/>
    <lineage>
        <taxon>Bacteria</taxon>
        <taxon>Pseudomonadati</taxon>
        <taxon>Verrucomicrobiota</taxon>
        <taxon>Opitutia</taxon>
        <taxon>Puniceicoccales</taxon>
        <taxon>Coraliomargaritaceae</taxon>
        <taxon>Coraliomargarita</taxon>
    </lineage>
</organism>
<dbReference type="AlphaFoldDB" id="A0A317ZL20"/>
<keyword evidence="2" id="KW-1185">Reference proteome</keyword>
<accession>A0A317ZL20</accession>
<proteinExistence type="predicted"/>
<dbReference type="Proteomes" id="UP000247099">
    <property type="component" value="Unassembled WGS sequence"/>
</dbReference>
<evidence type="ECO:0000313" key="2">
    <source>
        <dbReference type="Proteomes" id="UP000247099"/>
    </source>
</evidence>
<dbReference type="EMBL" id="QHJQ01000001">
    <property type="protein sequence ID" value="PXA05732.1"/>
    <property type="molecule type" value="Genomic_DNA"/>
</dbReference>
<dbReference type="InParanoid" id="A0A317ZL20"/>
<name>A0A317ZL20_9BACT</name>